<evidence type="ECO:0000313" key="3">
    <source>
        <dbReference type="Proteomes" id="UP000297900"/>
    </source>
</evidence>
<organism evidence="2 3">
    <name type="scientific">Cohnella luojiensis</name>
    <dbReference type="NCBI Taxonomy" id="652876"/>
    <lineage>
        <taxon>Bacteria</taxon>
        <taxon>Bacillati</taxon>
        <taxon>Bacillota</taxon>
        <taxon>Bacilli</taxon>
        <taxon>Bacillales</taxon>
        <taxon>Paenibacillaceae</taxon>
        <taxon>Cohnella</taxon>
    </lineage>
</organism>
<proteinExistence type="predicted"/>
<dbReference type="Gene3D" id="3.30.1340.10">
    <property type="entry name" value="HPr-like"/>
    <property type="match status" value="1"/>
</dbReference>
<name>A0A4Y8LRA4_9BACL</name>
<dbReference type="AlphaFoldDB" id="A0A4Y8LRA4"/>
<dbReference type="EMBL" id="SOMN01000029">
    <property type="protein sequence ID" value="TFE23965.1"/>
    <property type="molecule type" value="Genomic_DNA"/>
</dbReference>
<dbReference type="SUPFAM" id="SSF55594">
    <property type="entry name" value="HPr-like"/>
    <property type="match status" value="1"/>
</dbReference>
<dbReference type="Proteomes" id="UP000297900">
    <property type="component" value="Unassembled WGS sequence"/>
</dbReference>
<dbReference type="InterPro" id="IPR000032">
    <property type="entry name" value="HPr-like"/>
</dbReference>
<dbReference type="InterPro" id="IPR035895">
    <property type="entry name" value="HPr-like_sf"/>
</dbReference>
<feature type="domain" description="HPr" evidence="1">
    <location>
        <begin position="3"/>
        <end position="71"/>
    </location>
</feature>
<reference evidence="2 3" key="1">
    <citation type="submission" date="2019-03" db="EMBL/GenBank/DDBJ databases">
        <title>Cohnella endophytica sp. nov., a novel endophytic bacterium isolated from bark of Sonneratia apetala.</title>
        <authorList>
            <person name="Tuo L."/>
        </authorList>
    </citation>
    <scope>NUCLEOTIDE SEQUENCE [LARGE SCALE GENOMIC DNA]</scope>
    <source>
        <strain evidence="2 3">CCTCC AB 208254</strain>
    </source>
</reference>
<evidence type="ECO:0000313" key="2">
    <source>
        <dbReference type="EMBL" id="TFE23965.1"/>
    </source>
</evidence>
<evidence type="ECO:0000259" key="1">
    <source>
        <dbReference type="Pfam" id="PF00381"/>
    </source>
</evidence>
<accession>A0A4Y8LRA4</accession>
<keyword evidence="3" id="KW-1185">Reference proteome</keyword>
<dbReference type="RefSeq" id="WP_135153497.1">
    <property type="nucleotide sequence ID" value="NZ_SOMN01000029.1"/>
</dbReference>
<dbReference type="OrthoDB" id="2879525at2"/>
<protein>
    <submittedName>
        <fullName evidence="2">HPr family phosphocarrier protein</fullName>
    </submittedName>
</protein>
<gene>
    <name evidence="2" type="ORF">E2980_17260</name>
</gene>
<dbReference type="Pfam" id="PF00381">
    <property type="entry name" value="PTS-HPr"/>
    <property type="match status" value="1"/>
</dbReference>
<comment type="caution">
    <text evidence="2">The sequence shown here is derived from an EMBL/GenBank/DDBJ whole genome shotgun (WGS) entry which is preliminary data.</text>
</comment>
<sequence length="81" mass="9218">MSGIATTAIIEINRTANRYESSIVLHADNKYIDVKSILGLTLTLIRDDVYRLDVHGPDETEARKGMKEIFEKHDLAVRFEV</sequence>